<dbReference type="OrthoDB" id="4218322at2"/>
<comment type="caution">
    <text evidence="1">The sequence shown here is derived from an EMBL/GenBank/DDBJ whole genome shotgun (WGS) entry which is preliminary data.</text>
</comment>
<reference evidence="1 2" key="1">
    <citation type="submission" date="2019-01" db="EMBL/GenBank/DDBJ databases">
        <title>Sequencing the genomes of 1000 actinobacteria strains.</title>
        <authorList>
            <person name="Klenk H.-P."/>
        </authorList>
    </citation>
    <scope>NUCLEOTIDE SEQUENCE [LARGE SCALE GENOMIC DNA]</scope>
    <source>
        <strain evidence="1 2">DSM 43925</strain>
    </source>
</reference>
<evidence type="ECO:0000313" key="2">
    <source>
        <dbReference type="Proteomes" id="UP000284824"/>
    </source>
</evidence>
<dbReference type="AlphaFoldDB" id="A0A438MCQ1"/>
<dbReference type="EMBL" id="SAUN01000001">
    <property type="protein sequence ID" value="RVX43321.1"/>
    <property type="molecule type" value="Genomic_DNA"/>
</dbReference>
<sequence length="123" mass="13760">MLTVRQLLDYLEGLPDDTPVVIDVRPGDEYVQVEGVTTTKESGPGSHTPMRIELATRRVQRDAIQRELGELRAALCHTLGKFHREPGPQGLTVISVLSDEEIFNEIQRLRAIAESVEKQNSEP</sequence>
<dbReference type="RefSeq" id="WP_127935269.1">
    <property type="nucleotide sequence ID" value="NZ_SAUN01000001.1"/>
</dbReference>
<keyword evidence="2" id="KW-1185">Reference proteome</keyword>
<proteinExistence type="predicted"/>
<organism evidence="1 2">
    <name type="scientific">Nonomuraea polychroma</name>
    <dbReference type="NCBI Taxonomy" id="46176"/>
    <lineage>
        <taxon>Bacteria</taxon>
        <taxon>Bacillati</taxon>
        <taxon>Actinomycetota</taxon>
        <taxon>Actinomycetes</taxon>
        <taxon>Streptosporangiales</taxon>
        <taxon>Streptosporangiaceae</taxon>
        <taxon>Nonomuraea</taxon>
    </lineage>
</organism>
<gene>
    <name evidence="1" type="ORF">EDD27_5999</name>
</gene>
<dbReference type="Proteomes" id="UP000284824">
    <property type="component" value="Unassembled WGS sequence"/>
</dbReference>
<accession>A0A438MCQ1</accession>
<protein>
    <submittedName>
        <fullName evidence="1">Uncharacterized protein</fullName>
    </submittedName>
</protein>
<evidence type="ECO:0000313" key="1">
    <source>
        <dbReference type="EMBL" id="RVX43321.1"/>
    </source>
</evidence>
<name>A0A438MCQ1_9ACTN</name>